<dbReference type="Proteomes" id="UP000654123">
    <property type="component" value="Unassembled WGS sequence"/>
</dbReference>
<name>A0A918ENN0_9ACTN</name>
<dbReference type="Pfam" id="PF13280">
    <property type="entry name" value="WYL"/>
    <property type="match status" value="1"/>
</dbReference>
<keyword evidence="2" id="KW-0804">Transcription</keyword>
<keyword evidence="1" id="KW-0805">Transcription regulation</keyword>
<evidence type="ECO:0000259" key="3">
    <source>
        <dbReference type="PROSITE" id="PS51000"/>
    </source>
</evidence>
<dbReference type="PANTHER" id="PTHR34580">
    <property type="match status" value="1"/>
</dbReference>
<reference evidence="4" key="2">
    <citation type="submission" date="2020-09" db="EMBL/GenBank/DDBJ databases">
        <authorList>
            <person name="Sun Q."/>
            <person name="Ohkuma M."/>
        </authorList>
    </citation>
    <scope>NUCLEOTIDE SEQUENCE</scope>
    <source>
        <strain evidence="4">JCM 4335</strain>
    </source>
</reference>
<keyword evidence="5" id="KW-1185">Reference proteome</keyword>
<dbReference type="PROSITE" id="PS52050">
    <property type="entry name" value="WYL"/>
    <property type="match status" value="1"/>
</dbReference>
<dbReference type="InterPro" id="IPR051534">
    <property type="entry name" value="CBASS_pafABC_assoc_protein"/>
</dbReference>
<dbReference type="InterPro" id="IPR026881">
    <property type="entry name" value="WYL_dom"/>
</dbReference>
<dbReference type="PIRSF" id="PIRSF016838">
    <property type="entry name" value="PafC"/>
    <property type="match status" value="1"/>
</dbReference>
<dbReference type="GO" id="GO:0003700">
    <property type="term" value="F:DNA-binding transcription factor activity"/>
    <property type="evidence" value="ECO:0007669"/>
    <property type="project" value="InterPro"/>
</dbReference>
<dbReference type="InterPro" id="IPR036390">
    <property type="entry name" value="WH_DNA-bd_sf"/>
</dbReference>
<comment type="caution">
    <text evidence="4">The sequence shown here is derived from an EMBL/GenBank/DDBJ whole genome shotgun (WGS) entry which is preliminary data.</text>
</comment>
<dbReference type="InterPro" id="IPR028349">
    <property type="entry name" value="PafC-like"/>
</dbReference>
<accession>A0A918ENN0</accession>
<dbReference type="Pfam" id="PF08279">
    <property type="entry name" value="HTH_11"/>
    <property type="match status" value="1"/>
</dbReference>
<dbReference type="Gene3D" id="1.10.10.10">
    <property type="entry name" value="Winged helix-like DNA-binding domain superfamily/Winged helix DNA-binding domain"/>
    <property type="match status" value="1"/>
</dbReference>
<dbReference type="AlphaFoldDB" id="A0A918ENN0"/>
<dbReference type="PROSITE" id="PS51000">
    <property type="entry name" value="HTH_DEOR_2"/>
    <property type="match status" value="1"/>
</dbReference>
<feature type="domain" description="HTH deoR-type" evidence="3">
    <location>
        <begin position="2"/>
        <end position="57"/>
    </location>
</feature>
<dbReference type="InterPro" id="IPR013196">
    <property type="entry name" value="HTH_11"/>
</dbReference>
<dbReference type="EMBL" id="BMSV01000021">
    <property type="protein sequence ID" value="GGQ33442.1"/>
    <property type="molecule type" value="Genomic_DNA"/>
</dbReference>
<evidence type="ECO:0000256" key="1">
    <source>
        <dbReference type="ARBA" id="ARBA00023015"/>
    </source>
</evidence>
<dbReference type="Pfam" id="PF25583">
    <property type="entry name" value="WCX"/>
    <property type="match status" value="1"/>
</dbReference>
<sequence>MKFDRLLSIVLLLQHRRLVPAKELAERLEVSQRTIYRDVEALSSAGVPVYAERGKDGGIGLLPGFRTDVTGLTTDEARALFVLASQSAHAALGLDHALGSALRKVMAALPAPHRPAAELTSRRILIDPERWHAGPRTDTDVEALYAAVLSDRRLHIRYRHSGRSSLRGYTVDPYGLVAKAGTWYLVADHRSRPRLFRTDRLAQVRVVETAAHRRPGVELAQVWHSLRREVEDRTTGVRVTVLLRRERLDMVTRIAGSYFTGPPVAEAGSEEWLRVEVVYPVVEAVRHLLQFGTDVQVVEPAEARTEMARVVTELTGLYGGF</sequence>
<organism evidence="4 5">
    <name type="scientific">Streptomyces roseolilacinus</name>
    <dbReference type="NCBI Taxonomy" id="66904"/>
    <lineage>
        <taxon>Bacteria</taxon>
        <taxon>Bacillati</taxon>
        <taxon>Actinomycetota</taxon>
        <taxon>Actinomycetes</taxon>
        <taxon>Kitasatosporales</taxon>
        <taxon>Streptomycetaceae</taxon>
        <taxon>Streptomyces</taxon>
    </lineage>
</organism>
<proteinExistence type="predicted"/>
<evidence type="ECO:0000313" key="4">
    <source>
        <dbReference type="EMBL" id="GGQ33442.1"/>
    </source>
</evidence>
<dbReference type="RefSeq" id="WP_189538297.1">
    <property type="nucleotide sequence ID" value="NZ_BMSV01000021.1"/>
</dbReference>
<gene>
    <name evidence="4" type="ORF">GCM10010249_59950</name>
</gene>
<dbReference type="PANTHER" id="PTHR34580:SF1">
    <property type="entry name" value="PROTEIN PAFC"/>
    <property type="match status" value="1"/>
</dbReference>
<dbReference type="InterPro" id="IPR057727">
    <property type="entry name" value="WCX_dom"/>
</dbReference>
<reference evidence="4" key="1">
    <citation type="journal article" date="2014" name="Int. J. Syst. Evol. Microbiol.">
        <title>Complete genome sequence of Corynebacterium casei LMG S-19264T (=DSM 44701T), isolated from a smear-ripened cheese.</title>
        <authorList>
            <consortium name="US DOE Joint Genome Institute (JGI-PGF)"/>
            <person name="Walter F."/>
            <person name="Albersmeier A."/>
            <person name="Kalinowski J."/>
            <person name="Ruckert C."/>
        </authorList>
    </citation>
    <scope>NUCLEOTIDE SEQUENCE</scope>
    <source>
        <strain evidence="4">JCM 4335</strain>
    </source>
</reference>
<evidence type="ECO:0000313" key="5">
    <source>
        <dbReference type="Proteomes" id="UP000654123"/>
    </source>
</evidence>
<evidence type="ECO:0000256" key="2">
    <source>
        <dbReference type="ARBA" id="ARBA00023163"/>
    </source>
</evidence>
<protein>
    <submittedName>
        <fullName evidence="4">Transcriptional regulator</fullName>
    </submittedName>
</protein>
<dbReference type="InterPro" id="IPR036388">
    <property type="entry name" value="WH-like_DNA-bd_sf"/>
</dbReference>
<dbReference type="InterPro" id="IPR001034">
    <property type="entry name" value="DeoR_HTH"/>
</dbReference>
<dbReference type="SUPFAM" id="SSF46785">
    <property type="entry name" value="Winged helix' DNA-binding domain"/>
    <property type="match status" value="1"/>
</dbReference>